<accession>A0A1B6Q9P3</accession>
<dbReference type="EMBL" id="CM000761">
    <property type="protein sequence ID" value="KXG34653.1"/>
    <property type="molecule type" value="Genomic_DNA"/>
</dbReference>
<reference evidence="3" key="2">
    <citation type="journal article" date="2018" name="Plant J.">
        <title>The Sorghum bicolor reference genome: improved assembly, gene annotations, a transcriptome atlas, and signatures of genome organization.</title>
        <authorList>
            <person name="McCormick R.F."/>
            <person name="Truong S.K."/>
            <person name="Sreedasyam A."/>
            <person name="Jenkins J."/>
            <person name="Shu S."/>
            <person name="Sims D."/>
            <person name="Kennedy M."/>
            <person name="Amirebrahimi M."/>
            <person name="Weers B.D."/>
            <person name="McKinley B."/>
            <person name="Mattison A."/>
            <person name="Morishige D.T."/>
            <person name="Grimwood J."/>
            <person name="Schmutz J."/>
            <person name="Mullet J.E."/>
        </authorList>
    </citation>
    <scope>NUCLEOTIDE SEQUENCE [LARGE SCALE GENOMIC DNA]</scope>
    <source>
        <strain evidence="3">cv. BTx623</strain>
    </source>
</reference>
<dbReference type="Proteomes" id="UP000000768">
    <property type="component" value="Chromosome 2"/>
</dbReference>
<reference evidence="2 3" key="1">
    <citation type="journal article" date="2009" name="Nature">
        <title>The Sorghum bicolor genome and the diversification of grasses.</title>
        <authorList>
            <person name="Paterson A.H."/>
            <person name="Bowers J.E."/>
            <person name="Bruggmann R."/>
            <person name="Dubchak I."/>
            <person name="Grimwood J."/>
            <person name="Gundlach H."/>
            <person name="Haberer G."/>
            <person name="Hellsten U."/>
            <person name="Mitros T."/>
            <person name="Poliakov A."/>
            <person name="Schmutz J."/>
            <person name="Spannagl M."/>
            <person name="Tang H."/>
            <person name="Wang X."/>
            <person name="Wicker T."/>
            <person name="Bharti A.K."/>
            <person name="Chapman J."/>
            <person name="Feltus F.A."/>
            <person name="Gowik U."/>
            <person name="Grigoriev I.V."/>
            <person name="Lyons E."/>
            <person name="Maher C.A."/>
            <person name="Martis M."/>
            <person name="Narechania A."/>
            <person name="Otillar R.P."/>
            <person name="Penning B.W."/>
            <person name="Salamov A.A."/>
            <person name="Wang Y."/>
            <person name="Zhang L."/>
            <person name="Carpita N.C."/>
            <person name="Freeling M."/>
            <person name="Gingle A.R."/>
            <person name="Hash C.T."/>
            <person name="Keller B."/>
            <person name="Klein P."/>
            <person name="Kresovich S."/>
            <person name="McCann M.C."/>
            <person name="Ming R."/>
            <person name="Peterson D.G."/>
            <person name="Mehboob-ur-Rahman"/>
            <person name="Ware D."/>
            <person name="Westhoff P."/>
            <person name="Mayer K.F."/>
            <person name="Messing J."/>
            <person name="Rokhsar D.S."/>
        </authorList>
    </citation>
    <scope>NUCLEOTIDE SEQUENCE [LARGE SCALE GENOMIC DNA]</scope>
    <source>
        <strain evidence="3">cv. BTx623</strain>
    </source>
</reference>
<keyword evidence="3" id="KW-1185">Reference proteome</keyword>
<organism evidence="2 3">
    <name type="scientific">Sorghum bicolor</name>
    <name type="common">Sorghum</name>
    <name type="synonym">Sorghum vulgare</name>
    <dbReference type="NCBI Taxonomy" id="4558"/>
    <lineage>
        <taxon>Eukaryota</taxon>
        <taxon>Viridiplantae</taxon>
        <taxon>Streptophyta</taxon>
        <taxon>Embryophyta</taxon>
        <taxon>Tracheophyta</taxon>
        <taxon>Spermatophyta</taxon>
        <taxon>Magnoliopsida</taxon>
        <taxon>Liliopsida</taxon>
        <taxon>Poales</taxon>
        <taxon>Poaceae</taxon>
        <taxon>PACMAD clade</taxon>
        <taxon>Panicoideae</taxon>
        <taxon>Andropogonodae</taxon>
        <taxon>Andropogoneae</taxon>
        <taxon>Sorghinae</taxon>
        <taxon>Sorghum</taxon>
    </lineage>
</organism>
<protein>
    <submittedName>
        <fullName evidence="2">Uncharacterized protein</fullName>
    </submittedName>
</protein>
<gene>
    <name evidence="2" type="ORF">SORBI_3002G073100</name>
</gene>
<evidence type="ECO:0000313" key="2">
    <source>
        <dbReference type="EMBL" id="KXG34653.1"/>
    </source>
</evidence>
<dbReference type="InParanoid" id="A0A1B6Q9P3"/>
<name>A0A1B6Q9P3_SORBI</name>
<proteinExistence type="predicted"/>
<evidence type="ECO:0000256" key="1">
    <source>
        <dbReference type="SAM" id="MobiDB-lite"/>
    </source>
</evidence>
<evidence type="ECO:0000313" key="3">
    <source>
        <dbReference type="Proteomes" id="UP000000768"/>
    </source>
</evidence>
<dbReference type="AlphaFoldDB" id="A0A1B6Q9P3"/>
<feature type="region of interest" description="Disordered" evidence="1">
    <location>
        <begin position="1"/>
        <end position="23"/>
    </location>
</feature>
<sequence length="96" mass="10806">MKNLLLWSSFKPTTEPTTHPGPPSHLPPLWNLHLQDQLLEALLLSLLWMIVQRLSARNCHANQNVGEGRPLVGLGHPWKGVQVELDITLTECMQPT</sequence>
<dbReference type="Gramene" id="KXG34653">
    <property type="protein sequence ID" value="KXG34653"/>
    <property type="gene ID" value="SORBI_3002G073100"/>
</dbReference>